<dbReference type="EMBL" id="SWLE01000006">
    <property type="protein sequence ID" value="TNM98757.1"/>
    <property type="molecule type" value="Genomic_DNA"/>
</dbReference>
<keyword evidence="2" id="KW-0732">Signal</keyword>
<feature type="region of interest" description="Disordered" evidence="1">
    <location>
        <begin position="346"/>
        <end position="365"/>
    </location>
</feature>
<evidence type="ECO:0000256" key="1">
    <source>
        <dbReference type="SAM" id="MobiDB-lite"/>
    </source>
</evidence>
<evidence type="ECO:0008006" key="5">
    <source>
        <dbReference type="Google" id="ProtNLM"/>
    </source>
</evidence>
<evidence type="ECO:0000256" key="2">
    <source>
        <dbReference type="SAM" id="SignalP"/>
    </source>
</evidence>
<evidence type="ECO:0000313" key="3">
    <source>
        <dbReference type="EMBL" id="TNM98757.1"/>
    </source>
</evidence>
<name>A0A4Z2C3Q6_9TELE</name>
<organism evidence="3 4">
    <name type="scientific">Takifugu bimaculatus</name>
    <dbReference type="NCBI Taxonomy" id="433685"/>
    <lineage>
        <taxon>Eukaryota</taxon>
        <taxon>Metazoa</taxon>
        <taxon>Chordata</taxon>
        <taxon>Craniata</taxon>
        <taxon>Vertebrata</taxon>
        <taxon>Euteleostomi</taxon>
        <taxon>Actinopterygii</taxon>
        <taxon>Neopterygii</taxon>
        <taxon>Teleostei</taxon>
        <taxon>Neoteleostei</taxon>
        <taxon>Acanthomorphata</taxon>
        <taxon>Eupercaria</taxon>
        <taxon>Tetraodontiformes</taxon>
        <taxon>Tetradontoidea</taxon>
        <taxon>Tetraodontidae</taxon>
        <taxon>Takifugu</taxon>
    </lineage>
</organism>
<protein>
    <recommendedName>
        <fullName evidence="5">Immunoglobulin V-set domain-containing protein</fullName>
    </recommendedName>
</protein>
<reference evidence="3 4" key="1">
    <citation type="submission" date="2019-04" db="EMBL/GenBank/DDBJ databases">
        <title>The sequence and de novo assembly of Takifugu bimaculatus genome using PacBio and Hi-C technologies.</title>
        <authorList>
            <person name="Xu P."/>
            <person name="Liu B."/>
            <person name="Zhou Z."/>
        </authorList>
    </citation>
    <scope>NUCLEOTIDE SEQUENCE [LARGE SCALE GENOMIC DNA]</scope>
    <source>
        <strain evidence="3">TB-2018</strain>
        <tissue evidence="3">Muscle</tissue>
    </source>
</reference>
<gene>
    <name evidence="3" type="ORF">fugu_013321</name>
</gene>
<proteinExistence type="predicted"/>
<accession>A0A4Z2C3Q6</accession>
<feature type="signal peptide" evidence="2">
    <location>
        <begin position="1"/>
        <end position="17"/>
    </location>
</feature>
<comment type="caution">
    <text evidence="3">The sequence shown here is derived from an EMBL/GenBank/DDBJ whole genome shotgun (WGS) entry which is preliminary data.</text>
</comment>
<dbReference type="AlphaFoldDB" id="A0A4Z2C3Q6"/>
<feature type="compositionally biased region" description="Polar residues" evidence="1">
    <location>
        <begin position="346"/>
        <end position="356"/>
    </location>
</feature>
<evidence type="ECO:0000313" key="4">
    <source>
        <dbReference type="Proteomes" id="UP000516260"/>
    </source>
</evidence>
<sequence length="365" mass="41879">MLLLFFLLASFSCLGYSLDIQKEYGEWSSFMMSREAKSLEFRHKNKSDTVVLWNRTNRTITQSSRRKIIGNFYLMYDLTQEDNGEYITRDKNGLVLDTFNIVVIENTRFYKRESGKSIRMSFNLDPQFCNIYFFSESKMSMTKMVQNGTLTGDVYYSGCSYIELKQPCAIYNSYLESTCKGQFEFRDQNNNKALVVTLDIEREYGLECLVFCLKRPRHLRAQGGAAFKDPDSARKLLFLFKWNCSLTVSLFGLRWKILLRMVTAPPTPPRVKPGRWSVRHVYRGIGVFSCSSSLLMTFFNLQMQSPPSVAIKSAQVPASDQRAIHGPSSIISEPRFSLKGMSFPSALNSGSSSHDVYTSDKLNFR</sequence>
<keyword evidence="4" id="KW-1185">Reference proteome</keyword>
<feature type="chain" id="PRO_5021259760" description="Immunoglobulin V-set domain-containing protein" evidence="2">
    <location>
        <begin position="18"/>
        <end position="365"/>
    </location>
</feature>
<dbReference type="Proteomes" id="UP000516260">
    <property type="component" value="Chromosome 14"/>
</dbReference>